<name>A0A0A9A8N1_ARUDO</name>
<dbReference type="AlphaFoldDB" id="A0A0A9A8N1"/>
<dbReference type="EMBL" id="GBRH01252540">
    <property type="protein sequence ID" value="JAD45355.1"/>
    <property type="molecule type" value="Transcribed_RNA"/>
</dbReference>
<organism evidence="1">
    <name type="scientific">Arundo donax</name>
    <name type="common">Giant reed</name>
    <name type="synonym">Donax arundinaceus</name>
    <dbReference type="NCBI Taxonomy" id="35708"/>
    <lineage>
        <taxon>Eukaryota</taxon>
        <taxon>Viridiplantae</taxon>
        <taxon>Streptophyta</taxon>
        <taxon>Embryophyta</taxon>
        <taxon>Tracheophyta</taxon>
        <taxon>Spermatophyta</taxon>
        <taxon>Magnoliopsida</taxon>
        <taxon>Liliopsida</taxon>
        <taxon>Poales</taxon>
        <taxon>Poaceae</taxon>
        <taxon>PACMAD clade</taxon>
        <taxon>Arundinoideae</taxon>
        <taxon>Arundineae</taxon>
        <taxon>Arundo</taxon>
    </lineage>
</organism>
<sequence>MSRFFAMYPSAIHRLNKRVRLISWFSGKILRYKKIDFR</sequence>
<accession>A0A0A9A8N1</accession>
<protein>
    <submittedName>
        <fullName evidence="1">Uncharacterized protein</fullName>
    </submittedName>
</protein>
<proteinExistence type="predicted"/>
<reference evidence="1" key="2">
    <citation type="journal article" date="2015" name="Data Brief">
        <title>Shoot transcriptome of the giant reed, Arundo donax.</title>
        <authorList>
            <person name="Barrero R.A."/>
            <person name="Guerrero F.D."/>
            <person name="Moolhuijzen P."/>
            <person name="Goolsby J.A."/>
            <person name="Tidwell J."/>
            <person name="Bellgard S.E."/>
            <person name="Bellgard M.I."/>
        </authorList>
    </citation>
    <scope>NUCLEOTIDE SEQUENCE</scope>
    <source>
        <tissue evidence="1">Shoot tissue taken approximately 20 cm above the soil surface</tissue>
    </source>
</reference>
<evidence type="ECO:0000313" key="1">
    <source>
        <dbReference type="EMBL" id="JAD45355.1"/>
    </source>
</evidence>
<reference evidence="1" key="1">
    <citation type="submission" date="2014-09" db="EMBL/GenBank/DDBJ databases">
        <authorList>
            <person name="Magalhaes I.L.F."/>
            <person name="Oliveira U."/>
            <person name="Santos F.R."/>
            <person name="Vidigal T.H.D.A."/>
            <person name="Brescovit A.D."/>
            <person name="Santos A.J."/>
        </authorList>
    </citation>
    <scope>NUCLEOTIDE SEQUENCE</scope>
    <source>
        <tissue evidence="1">Shoot tissue taken approximately 20 cm above the soil surface</tissue>
    </source>
</reference>